<keyword evidence="2" id="KW-0614">Plasmid</keyword>
<reference evidence="2 3" key="1">
    <citation type="journal article" date="2004" name="Genome Res.">
        <title>Genome sequence of Haloarcula marismortui: a halophilic archaeon from the Dead Sea.</title>
        <authorList>
            <person name="Baliga N.S."/>
            <person name="Bonneau R."/>
            <person name="Facciotti M.T."/>
            <person name="Pan M."/>
            <person name="Glusman G."/>
            <person name="Deutsch E.W."/>
            <person name="Shannon P."/>
            <person name="Chiu Y."/>
            <person name="Weng R.S."/>
            <person name="Gan R.R."/>
            <person name="Hung P."/>
            <person name="Date S.V."/>
            <person name="Marcotte E."/>
            <person name="Hood L."/>
            <person name="Ng W.V."/>
        </authorList>
    </citation>
    <scope>NUCLEOTIDE SEQUENCE [LARGE SCALE GENOMIC DNA]</scope>
    <source>
        <strain evidence="3">ATCC 43049 / DSM 3752 / JCM 8966 / VKM B-1809</strain>
        <plasmid evidence="3">Plasmid pNG500</plasmid>
    </source>
</reference>
<sequence length="271" mass="28903">MGESPAAQRSEQPGTQGTQCPSSFRRGSAGREGSSPGSRATPTRVFDFAVLCRSSWAGLKGARRWRLPWSRQRPLSACGLRGYVAERPPAAWGFQGVLVRHRVRRRDTVRSSAVEASSPVAVSRTADVSATSPAHSSPSSPAIRTVAPLDTVTSATRLDSRPSSSRIPCPPHTRRIPPEPSPPAHSPRTGSGKSESAAQRRLPGGQTTHQPTIRPARPSVPRRHTLVSRALSRPASPTPLSTKHPSASPGCLPYAAIYQVSVCFARPSAPR</sequence>
<evidence type="ECO:0000313" key="3">
    <source>
        <dbReference type="Proteomes" id="UP000001169"/>
    </source>
</evidence>
<dbReference type="EMBL" id="AY596294">
    <property type="protein sequence ID" value="AAV44513.1"/>
    <property type="molecule type" value="Genomic_DNA"/>
</dbReference>
<protein>
    <submittedName>
        <fullName evidence="2">Uncharacterized protein</fullName>
    </submittedName>
</protein>
<feature type="compositionally biased region" description="Low complexity" evidence="1">
    <location>
        <begin position="110"/>
        <end position="142"/>
    </location>
</feature>
<gene>
    <name evidence="2" type="ordered locus">pNG5096</name>
</gene>
<feature type="region of interest" description="Disordered" evidence="1">
    <location>
        <begin position="108"/>
        <end position="250"/>
    </location>
</feature>
<dbReference type="KEGG" id="hma:pNG5096"/>
<keyword evidence="3" id="KW-1185">Reference proteome</keyword>
<organism evidence="2 3">
    <name type="scientific">Haloarcula marismortui (strain ATCC 43049 / DSM 3752 / JCM 8966 / VKM B-1809)</name>
    <name type="common">Halobacterium marismortui</name>
    <dbReference type="NCBI Taxonomy" id="272569"/>
    <lineage>
        <taxon>Archaea</taxon>
        <taxon>Methanobacteriati</taxon>
        <taxon>Methanobacteriota</taxon>
        <taxon>Stenosarchaea group</taxon>
        <taxon>Halobacteria</taxon>
        <taxon>Halobacteriales</taxon>
        <taxon>Haloarculaceae</taxon>
        <taxon>Haloarcula</taxon>
    </lineage>
</organism>
<dbReference type="EnsemblBacteria" id="AAV44513">
    <property type="protein sequence ID" value="AAV44513"/>
    <property type="gene ID" value="pNG5096"/>
</dbReference>
<evidence type="ECO:0000256" key="1">
    <source>
        <dbReference type="SAM" id="MobiDB-lite"/>
    </source>
</evidence>
<proteinExistence type="predicted"/>
<feature type="region of interest" description="Disordered" evidence="1">
    <location>
        <begin position="1"/>
        <end position="41"/>
    </location>
</feature>
<geneLocation type="plasmid" evidence="2 3">
    <name>pNG500</name>
</geneLocation>
<feature type="compositionally biased region" description="Polar residues" evidence="1">
    <location>
        <begin position="7"/>
        <end position="22"/>
    </location>
</feature>
<evidence type="ECO:0000313" key="2">
    <source>
        <dbReference type="EMBL" id="AAV44513.1"/>
    </source>
</evidence>
<name>Q5V7R9_HALMA</name>
<dbReference type="Proteomes" id="UP000001169">
    <property type="component" value="Plasmid pNG500"/>
</dbReference>
<accession>Q5V7R9</accession>
<dbReference type="HOGENOM" id="CLU_1025281_0_0_2"/>
<dbReference type="AlphaFoldDB" id="Q5V7R9"/>